<feature type="signal peptide" evidence="2">
    <location>
        <begin position="1"/>
        <end position="41"/>
    </location>
</feature>
<dbReference type="SUPFAM" id="SSF53955">
    <property type="entry name" value="Lysozyme-like"/>
    <property type="match status" value="1"/>
</dbReference>
<organism evidence="4 5">
    <name type="scientific">Streptomyces boetiae</name>
    <dbReference type="NCBI Taxonomy" id="3075541"/>
    <lineage>
        <taxon>Bacteria</taxon>
        <taxon>Bacillati</taxon>
        <taxon>Actinomycetota</taxon>
        <taxon>Actinomycetes</taxon>
        <taxon>Kitasatosporales</taxon>
        <taxon>Streptomycetaceae</taxon>
        <taxon>Streptomyces</taxon>
    </lineage>
</organism>
<dbReference type="InterPro" id="IPR006311">
    <property type="entry name" value="TAT_signal"/>
</dbReference>
<name>A0ABU2LFJ3_9ACTN</name>
<evidence type="ECO:0000256" key="2">
    <source>
        <dbReference type="SAM" id="SignalP"/>
    </source>
</evidence>
<keyword evidence="5" id="KW-1185">Reference proteome</keyword>
<evidence type="ECO:0000313" key="4">
    <source>
        <dbReference type="EMBL" id="MDT0310271.1"/>
    </source>
</evidence>
<dbReference type="RefSeq" id="WP_311633242.1">
    <property type="nucleotide sequence ID" value="NZ_JAVREN010000062.1"/>
</dbReference>
<feature type="region of interest" description="Disordered" evidence="1">
    <location>
        <begin position="40"/>
        <end position="117"/>
    </location>
</feature>
<feature type="domain" description="Transglycosylase SLT" evidence="3">
    <location>
        <begin position="172"/>
        <end position="242"/>
    </location>
</feature>
<evidence type="ECO:0000313" key="5">
    <source>
        <dbReference type="Proteomes" id="UP001183388"/>
    </source>
</evidence>
<dbReference type="InterPro" id="IPR008258">
    <property type="entry name" value="Transglycosylase_SLT_dom_1"/>
</dbReference>
<dbReference type="EMBL" id="JAVREN010000062">
    <property type="protein sequence ID" value="MDT0310271.1"/>
    <property type="molecule type" value="Genomic_DNA"/>
</dbReference>
<protein>
    <submittedName>
        <fullName evidence="4">Transglycosylase SLT domain-containing protein</fullName>
    </submittedName>
</protein>
<sequence length="245" mass="26102">MTATKTTPTTPTTRRVRVAGLVAASAAAVTASLTLVPQAQAAEPTAGQVAQATDAPAAFTAQGQALGKAPASQDEDPAAEDKPEPKDEAKDDAAPKDETEDASEPESEATGDGRGAEYDEQGRLIPIAHDEQPDPVPADDEDIERWINEALEIMDEHDIPGTYEGIHRNLMRESSGDPQTINMWDTNAQENIPSKGLLQVIDPTFDTYHVEGTPEDPFDPVANIVAACNYAADRYGSMDNVNSAY</sequence>
<feature type="chain" id="PRO_5046196014" evidence="2">
    <location>
        <begin position="42"/>
        <end position="245"/>
    </location>
</feature>
<feature type="compositionally biased region" description="Basic and acidic residues" evidence="1">
    <location>
        <begin position="79"/>
        <end position="97"/>
    </location>
</feature>
<feature type="compositionally biased region" description="Acidic residues" evidence="1">
    <location>
        <begin position="98"/>
        <end position="109"/>
    </location>
</feature>
<feature type="compositionally biased region" description="Low complexity" evidence="1">
    <location>
        <begin position="46"/>
        <end position="62"/>
    </location>
</feature>
<dbReference type="Gene3D" id="1.10.530.10">
    <property type="match status" value="1"/>
</dbReference>
<dbReference type="PROSITE" id="PS51318">
    <property type="entry name" value="TAT"/>
    <property type="match status" value="1"/>
</dbReference>
<evidence type="ECO:0000256" key="1">
    <source>
        <dbReference type="SAM" id="MobiDB-lite"/>
    </source>
</evidence>
<accession>A0ABU2LFJ3</accession>
<comment type="caution">
    <text evidence="4">The sequence shown here is derived from an EMBL/GenBank/DDBJ whole genome shotgun (WGS) entry which is preliminary data.</text>
</comment>
<evidence type="ECO:0000259" key="3">
    <source>
        <dbReference type="Pfam" id="PF01464"/>
    </source>
</evidence>
<dbReference type="InterPro" id="IPR023346">
    <property type="entry name" value="Lysozyme-like_dom_sf"/>
</dbReference>
<dbReference type="Proteomes" id="UP001183388">
    <property type="component" value="Unassembled WGS sequence"/>
</dbReference>
<keyword evidence="2" id="KW-0732">Signal</keyword>
<dbReference type="Pfam" id="PF01464">
    <property type="entry name" value="SLT"/>
    <property type="match status" value="1"/>
</dbReference>
<reference evidence="5" key="1">
    <citation type="submission" date="2023-07" db="EMBL/GenBank/DDBJ databases">
        <title>30 novel species of actinomycetes from the DSMZ collection.</title>
        <authorList>
            <person name="Nouioui I."/>
        </authorList>
    </citation>
    <scope>NUCLEOTIDE SEQUENCE [LARGE SCALE GENOMIC DNA]</scope>
    <source>
        <strain evidence="5">DSM 44917</strain>
    </source>
</reference>
<proteinExistence type="predicted"/>
<gene>
    <name evidence="4" type="ORF">RM780_25450</name>
</gene>